<dbReference type="SMART" id="SM00014">
    <property type="entry name" value="acidPPc"/>
    <property type="match status" value="1"/>
</dbReference>
<dbReference type="EMBL" id="PGGS01000076">
    <property type="protein sequence ID" value="PNH09835.1"/>
    <property type="molecule type" value="Genomic_DNA"/>
</dbReference>
<feature type="compositionally biased region" description="Basic and acidic residues" evidence="6">
    <location>
        <begin position="8"/>
        <end position="19"/>
    </location>
</feature>
<sequence length="317" mass="35003">MSSLQETLRTDGHSTKPSDVEAAAMPIGDRQKSEGWLARLATPAMWGEAAAALACLILALGLEKATPRDTYVLKETLYQHSYPYLTNSVPSWTVPLFSLLGPLVCFLAYRFIVRRPNREVLRLVITFVLAYFLTAAITNCLKLPVGRLRPNFNRACWPNGTMVFRHEDQWGGYAVCDPLVGKGDVEEVRKSWPSGHSSLSAAGLGFLTFFLLGQLRAFSMPPGGRAGRLWRFLVALLPGFGAIVVAVTRVLDYWHYPSDVLTGLAIGFLTSFFVYRLVYPPLTHRRSDMPWEAILEMEEHQQGMAAAGTAGHAALSG</sequence>
<evidence type="ECO:0000256" key="7">
    <source>
        <dbReference type="SAM" id="Phobius"/>
    </source>
</evidence>
<evidence type="ECO:0000256" key="6">
    <source>
        <dbReference type="SAM" id="MobiDB-lite"/>
    </source>
</evidence>
<comment type="caution">
    <text evidence="9">The sequence shown here is derived from an EMBL/GenBank/DDBJ whole genome shotgun (WGS) entry which is preliminary data.</text>
</comment>
<dbReference type="GO" id="GO:0006644">
    <property type="term" value="P:phospholipid metabolic process"/>
    <property type="evidence" value="ECO:0007669"/>
    <property type="project" value="InterPro"/>
</dbReference>
<evidence type="ECO:0000256" key="5">
    <source>
        <dbReference type="ARBA" id="ARBA00023136"/>
    </source>
</evidence>
<comment type="subcellular location">
    <subcellularLocation>
        <location evidence="1">Membrane</location>
        <topology evidence="1">Multi-pass membrane protein</topology>
    </subcellularLocation>
</comment>
<keyword evidence="4 7" id="KW-1133">Transmembrane helix</keyword>
<dbReference type="GO" id="GO:0046839">
    <property type="term" value="P:phospholipid dephosphorylation"/>
    <property type="evidence" value="ECO:0007669"/>
    <property type="project" value="TreeGrafter"/>
</dbReference>
<dbReference type="CDD" id="cd03390">
    <property type="entry name" value="PAP2_containing_1_like"/>
    <property type="match status" value="1"/>
</dbReference>
<feature type="transmembrane region" description="Helical" evidence="7">
    <location>
        <begin position="40"/>
        <end position="62"/>
    </location>
</feature>
<keyword evidence="3 7" id="KW-0812">Transmembrane</keyword>
<keyword evidence="10" id="KW-1185">Reference proteome</keyword>
<gene>
    <name evidence="9" type="ORF">TSOC_003501</name>
</gene>
<name>A0A2J8ABD0_9CHLO</name>
<comment type="similarity">
    <text evidence="2">Belongs to the PA-phosphatase related phosphoesterase family.</text>
</comment>
<evidence type="ECO:0000256" key="3">
    <source>
        <dbReference type="ARBA" id="ARBA00022692"/>
    </source>
</evidence>
<dbReference type="Proteomes" id="UP000236333">
    <property type="component" value="Unassembled WGS sequence"/>
</dbReference>
<reference evidence="9 10" key="1">
    <citation type="journal article" date="2017" name="Mol. Biol. Evol.">
        <title>The 4-celled Tetrabaena socialis nuclear genome reveals the essential components for genetic control of cell number at the origin of multicellularity in the volvocine lineage.</title>
        <authorList>
            <person name="Featherston J."/>
            <person name="Arakaki Y."/>
            <person name="Hanschen E.R."/>
            <person name="Ferris P.J."/>
            <person name="Michod R.E."/>
            <person name="Olson B.J.S.C."/>
            <person name="Nozaki H."/>
            <person name="Durand P.M."/>
        </authorList>
    </citation>
    <scope>NUCLEOTIDE SEQUENCE [LARGE SCALE GENOMIC DNA]</scope>
    <source>
        <strain evidence="9 10">NIES-571</strain>
    </source>
</reference>
<dbReference type="InterPro" id="IPR000326">
    <property type="entry name" value="PAP2/HPO"/>
</dbReference>
<evidence type="ECO:0000313" key="9">
    <source>
        <dbReference type="EMBL" id="PNH09835.1"/>
    </source>
</evidence>
<feature type="transmembrane region" description="Helical" evidence="7">
    <location>
        <begin position="199"/>
        <end position="217"/>
    </location>
</feature>
<organism evidence="9 10">
    <name type="scientific">Tetrabaena socialis</name>
    <dbReference type="NCBI Taxonomy" id="47790"/>
    <lineage>
        <taxon>Eukaryota</taxon>
        <taxon>Viridiplantae</taxon>
        <taxon>Chlorophyta</taxon>
        <taxon>core chlorophytes</taxon>
        <taxon>Chlorophyceae</taxon>
        <taxon>CS clade</taxon>
        <taxon>Chlamydomonadales</taxon>
        <taxon>Tetrabaenaceae</taxon>
        <taxon>Tetrabaena</taxon>
    </lineage>
</organism>
<dbReference type="PANTHER" id="PTHR10165:SF35">
    <property type="entry name" value="RE23632P"/>
    <property type="match status" value="1"/>
</dbReference>
<dbReference type="InterPro" id="IPR043216">
    <property type="entry name" value="PAP-like"/>
</dbReference>
<feature type="transmembrane region" description="Helical" evidence="7">
    <location>
        <begin position="229"/>
        <end position="248"/>
    </location>
</feature>
<proteinExistence type="inferred from homology"/>
<evidence type="ECO:0000259" key="8">
    <source>
        <dbReference type="SMART" id="SM00014"/>
    </source>
</evidence>
<protein>
    <submittedName>
        <fullName evidence="9">Lipid phosphate phosphatase 1</fullName>
    </submittedName>
</protein>
<dbReference type="AlphaFoldDB" id="A0A2J8ABD0"/>
<evidence type="ECO:0000256" key="4">
    <source>
        <dbReference type="ARBA" id="ARBA00022989"/>
    </source>
</evidence>
<dbReference type="Gene3D" id="1.20.144.10">
    <property type="entry name" value="Phosphatidic acid phosphatase type 2/haloperoxidase"/>
    <property type="match status" value="1"/>
</dbReference>
<evidence type="ECO:0000256" key="2">
    <source>
        <dbReference type="ARBA" id="ARBA00008816"/>
    </source>
</evidence>
<feature type="transmembrane region" description="Helical" evidence="7">
    <location>
        <begin position="120"/>
        <end position="138"/>
    </location>
</feature>
<dbReference type="InterPro" id="IPR036938">
    <property type="entry name" value="PAP2/HPO_sf"/>
</dbReference>
<feature type="transmembrane region" description="Helical" evidence="7">
    <location>
        <begin position="92"/>
        <end position="113"/>
    </location>
</feature>
<dbReference type="GO" id="GO:0008195">
    <property type="term" value="F:phosphatidate phosphatase activity"/>
    <property type="evidence" value="ECO:0007669"/>
    <property type="project" value="TreeGrafter"/>
</dbReference>
<dbReference type="SUPFAM" id="SSF48317">
    <property type="entry name" value="Acid phosphatase/Vanadium-dependent haloperoxidase"/>
    <property type="match status" value="1"/>
</dbReference>
<dbReference type="Pfam" id="PF01569">
    <property type="entry name" value="PAP2"/>
    <property type="match status" value="1"/>
</dbReference>
<keyword evidence="5 7" id="KW-0472">Membrane</keyword>
<accession>A0A2J8ABD0</accession>
<dbReference type="PANTHER" id="PTHR10165">
    <property type="entry name" value="LIPID PHOSPHATE PHOSPHATASE"/>
    <property type="match status" value="1"/>
</dbReference>
<dbReference type="OrthoDB" id="10030083at2759"/>
<feature type="domain" description="Phosphatidic acid phosphatase type 2/haloperoxidase" evidence="8">
    <location>
        <begin position="120"/>
        <end position="275"/>
    </location>
</feature>
<evidence type="ECO:0000313" key="10">
    <source>
        <dbReference type="Proteomes" id="UP000236333"/>
    </source>
</evidence>
<evidence type="ECO:0000256" key="1">
    <source>
        <dbReference type="ARBA" id="ARBA00004141"/>
    </source>
</evidence>
<feature type="region of interest" description="Disordered" evidence="6">
    <location>
        <begin position="1"/>
        <end position="20"/>
    </location>
</feature>
<dbReference type="GO" id="GO:0016020">
    <property type="term" value="C:membrane"/>
    <property type="evidence" value="ECO:0007669"/>
    <property type="project" value="UniProtKB-SubCell"/>
</dbReference>
<feature type="transmembrane region" description="Helical" evidence="7">
    <location>
        <begin position="260"/>
        <end position="279"/>
    </location>
</feature>